<evidence type="ECO:0000313" key="7">
    <source>
        <dbReference type="EMBL" id="MBC3948529.1"/>
    </source>
</evidence>
<sequence length="309" mass="34220">MAIVFPTAHIDAKERFDYWQDVVCSTYTPTTNRQLTDELFDGSLDVATKGSVLFSRIRSLPVEYKRPRDDRGNGTFFLTLTLCSEAYISQSGRTSLQRPGDIVLYDSAQPFTCTLPAGDDQIVLAVPRSLLLSHIPHYEGFLSRTLESQSPLGGLAKSMLLEMWKAETPDAAIGDRLNGALLDVLSSAFETAYGSLTPKQVSHRHKQLAAVKQHILANLGQTGMSVESICSAVHMSPRTLNRLFATEGTTVIRWLWQQRLSACHDALLKKSFTHVSDAALSFGFSNLSHFSRAFKQAYGISPQQLLHRA</sequence>
<name>A0ABR7AUC2_9PSED</name>
<keyword evidence="8" id="KW-1185">Reference proteome</keyword>
<accession>A0ABR7AUC2</accession>
<dbReference type="PANTHER" id="PTHR46796:SF6">
    <property type="entry name" value="ARAC SUBFAMILY"/>
    <property type="match status" value="1"/>
</dbReference>
<dbReference type="PANTHER" id="PTHR46796">
    <property type="entry name" value="HTH-TYPE TRANSCRIPTIONAL ACTIVATOR RHAS-RELATED"/>
    <property type="match status" value="1"/>
</dbReference>
<evidence type="ECO:0000256" key="4">
    <source>
        <dbReference type="ARBA" id="ARBA00023163"/>
    </source>
</evidence>
<proteinExistence type="predicted"/>
<dbReference type="SUPFAM" id="SSF46689">
    <property type="entry name" value="Homeodomain-like"/>
    <property type="match status" value="1"/>
</dbReference>
<evidence type="ECO:0000256" key="3">
    <source>
        <dbReference type="ARBA" id="ARBA00023159"/>
    </source>
</evidence>
<dbReference type="InterPro" id="IPR009057">
    <property type="entry name" value="Homeodomain-like_sf"/>
</dbReference>
<evidence type="ECO:0000259" key="6">
    <source>
        <dbReference type="PROSITE" id="PS01124"/>
    </source>
</evidence>
<dbReference type="Pfam" id="PF12833">
    <property type="entry name" value="HTH_18"/>
    <property type="match status" value="1"/>
</dbReference>
<dbReference type="Proteomes" id="UP000651852">
    <property type="component" value="Unassembled WGS sequence"/>
</dbReference>
<dbReference type="InterPro" id="IPR050204">
    <property type="entry name" value="AraC_XylS_family_regulators"/>
</dbReference>
<dbReference type="InterPro" id="IPR020449">
    <property type="entry name" value="Tscrpt_reg_AraC-type_HTH"/>
</dbReference>
<comment type="caution">
    <text evidence="7">The sequence shown here is derived from an EMBL/GenBank/DDBJ whole genome shotgun (WGS) entry which is preliminary data.</text>
</comment>
<dbReference type="InterPro" id="IPR018060">
    <property type="entry name" value="HTH_AraC"/>
</dbReference>
<keyword evidence="1" id="KW-0805">Transcription regulation</keyword>
<evidence type="ECO:0000256" key="1">
    <source>
        <dbReference type="ARBA" id="ARBA00023015"/>
    </source>
</evidence>
<organism evidence="7 8">
    <name type="scientific">Pseudomonas folii</name>
    <dbReference type="NCBI Taxonomy" id="2762593"/>
    <lineage>
        <taxon>Bacteria</taxon>
        <taxon>Pseudomonadati</taxon>
        <taxon>Pseudomonadota</taxon>
        <taxon>Gammaproteobacteria</taxon>
        <taxon>Pseudomonadales</taxon>
        <taxon>Pseudomonadaceae</taxon>
        <taxon>Pseudomonas</taxon>
    </lineage>
</organism>
<evidence type="ECO:0000313" key="8">
    <source>
        <dbReference type="Proteomes" id="UP000651852"/>
    </source>
</evidence>
<reference evidence="7 8" key="1">
    <citation type="submission" date="2020-08" db="EMBL/GenBank/DDBJ databases">
        <title>Putative novel bacterial strains isolated from necrotic wheat leaf tissues caused by Xanthomonas translucens.</title>
        <authorList>
            <person name="Tambong J.T."/>
        </authorList>
    </citation>
    <scope>NUCLEOTIDE SEQUENCE [LARGE SCALE GENOMIC DNA]</scope>
    <source>
        <strain evidence="7 8">DOAB 1069</strain>
    </source>
</reference>
<dbReference type="Gene3D" id="1.10.10.60">
    <property type="entry name" value="Homeodomain-like"/>
    <property type="match status" value="1"/>
</dbReference>
<evidence type="ECO:0000256" key="5">
    <source>
        <dbReference type="ARBA" id="ARBA00037345"/>
    </source>
</evidence>
<protein>
    <submittedName>
        <fullName evidence="7">Helix-turn-helix domain-containing protein</fullName>
    </submittedName>
</protein>
<dbReference type="Pfam" id="PF14525">
    <property type="entry name" value="AraC_binding_2"/>
    <property type="match status" value="1"/>
</dbReference>
<dbReference type="RefSeq" id="WP_187520304.1">
    <property type="nucleotide sequence ID" value="NZ_JACONW010000004.1"/>
</dbReference>
<keyword evidence="3" id="KW-0010">Activator</keyword>
<dbReference type="PROSITE" id="PS01124">
    <property type="entry name" value="HTH_ARAC_FAMILY_2"/>
    <property type="match status" value="1"/>
</dbReference>
<dbReference type="PRINTS" id="PR00032">
    <property type="entry name" value="HTHARAC"/>
</dbReference>
<comment type="function">
    <text evidence="5">Regulatory protein of the TOL plasmid xyl operons. XylS activates the xylXYZLTEGFJQKIH operon required for the degradation of toluene, m-xylene and p-xylene.</text>
</comment>
<dbReference type="InterPro" id="IPR035418">
    <property type="entry name" value="AraC-bd_2"/>
</dbReference>
<evidence type="ECO:0000256" key="2">
    <source>
        <dbReference type="ARBA" id="ARBA00023125"/>
    </source>
</evidence>
<dbReference type="SMART" id="SM00342">
    <property type="entry name" value="HTH_ARAC"/>
    <property type="match status" value="1"/>
</dbReference>
<keyword evidence="2" id="KW-0238">DNA-binding</keyword>
<dbReference type="EMBL" id="JACONW010000004">
    <property type="protein sequence ID" value="MBC3948529.1"/>
    <property type="molecule type" value="Genomic_DNA"/>
</dbReference>
<feature type="domain" description="HTH araC/xylS-type" evidence="6">
    <location>
        <begin position="209"/>
        <end position="308"/>
    </location>
</feature>
<keyword evidence="4" id="KW-0804">Transcription</keyword>
<gene>
    <name evidence="7" type="ORF">H8S59_01920</name>
</gene>